<keyword evidence="2" id="KW-0813">Transport</keyword>
<evidence type="ECO:0000256" key="6">
    <source>
        <dbReference type="ARBA" id="ARBA00022882"/>
    </source>
</evidence>
<dbReference type="PANTHER" id="PTHR11537">
    <property type="entry name" value="VOLTAGE-GATED POTASSIUM CHANNEL"/>
    <property type="match status" value="1"/>
</dbReference>
<keyword evidence="3" id="KW-0633">Potassium transport</keyword>
<dbReference type="InterPro" id="IPR005821">
    <property type="entry name" value="Ion_trans_dom"/>
</dbReference>
<evidence type="ECO:0000256" key="5">
    <source>
        <dbReference type="ARBA" id="ARBA00022826"/>
    </source>
</evidence>
<reference evidence="14 15" key="1">
    <citation type="submission" date="2017-05" db="EMBL/GenBank/DDBJ databases">
        <authorList>
            <person name="Varghese N."/>
            <person name="Submissions S."/>
        </authorList>
    </citation>
    <scope>NUCLEOTIDE SEQUENCE [LARGE SCALE GENOMIC DNA]</scope>
    <source>
        <strain evidence="14 15">DSM 27040</strain>
    </source>
</reference>
<dbReference type="InterPro" id="IPR028325">
    <property type="entry name" value="VG_K_chnl"/>
</dbReference>
<dbReference type="PRINTS" id="PR00169">
    <property type="entry name" value="KCHANNEL"/>
</dbReference>
<dbReference type="Gene3D" id="1.10.287.70">
    <property type="match status" value="1"/>
</dbReference>
<evidence type="ECO:0000256" key="7">
    <source>
        <dbReference type="ARBA" id="ARBA00022958"/>
    </source>
</evidence>
<dbReference type="InterPro" id="IPR027359">
    <property type="entry name" value="Volt_channel_dom_sf"/>
</dbReference>
<keyword evidence="6" id="KW-0851">Voltage-gated channel</keyword>
<evidence type="ECO:0000256" key="1">
    <source>
        <dbReference type="ARBA" id="ARBA00004141"/>
    </source>
</evidence>
<evidence type="ECO:0000256" key="8">
    <source>
        <dbReference type="ARBA" id="ARBA00022989"/>
    </source>
</evidence>
<keyword evidence="8 12" id="KW-1133">Transmembrane helix</keyword>
<feature type="transmembrane region" description="Helical" evidence="12">
    <location>
        <begin position="145"/>
        <end position="166"/>
    </location>
</feature>
<gene>
    <name evidence="14" type="ORF">SAMN06265379_103188</name>
</gene>
<dbReference type="Gene3D" id="1.20.120.350">
    <property type="entry name" value="Voltage-gated potassium channels. Chain C"/>
    <property type="match status" value="1"/>
</dbReference>
<organism evidence="14 15">
    <name type="scientific">Saccharicrinis carchari</name>
    <dbReference type="NCBI Taxonomy" id="1168039"/>
    <lineage>
        <taxon>Bacteria</taxon>
        <taxon>Pseudomonadati</taxon>
        <taxon>Bacteroidota</taxon>
        <taxon>Bacteroidia</taxon>
        <taxon>Marinilabiliales</taxon>
        <taxon>Marinilabiliaceae</taxon>
        <taxon>Saccharicrinis</taxon>
    </lineage>
</organism>
<dbReference type="RefSeq" id="WP_142532900.1">
    <property type="nucleotide sequence ID" value="NZ_FXTB01000003.1"/>
</dbReference>
<feature type="transmembrane region" description="Helical" evidence="12">
    <location>
        <begin position="53"/>
        <end position="72"/>
    </location>
</feature>
<keyword evidence="5" id="KW-0631">Potassium channel</keyword>
<dbReference type="PANTHER" id="PTHR11537:SF254">
    <property type="entry name" value="POTASSIUM VOLTAGE-GATED CHANNEL PROTEIN SHAB"/>
    <property type="match status" value="1"/>
</dbReference>
<feature type="transmembrane region" description="Helical" evidence="12">
    <location>
        <begin position="206"/>
        <end position="227"/>
    </location>
</feature>
<evidence type="ECO:0000256" key="3">
    <source>
        <dbReference type="ARBA" id="ARBA00022538"/>
    </source>
</evidence>
<feature type="transmembrane region" description="Helical" evidence="12">
    <location>
        <begin position="172"/>
        <end position="194"/>
    </location>
</feature>
<feature type="transmembrane region" description="Helical" evidence="12">
    <location>
        <begin position="20"/>
        <end position="41"/>
    </location>
</feature>
<evidence type="ECO:0000256" key="9">
    <source>
        <dbReference type="ARBA" id="ARBA00023065"/>
    </source>
</evidence>
<evidence type="ECO:0000313" key="14">
    <source>
        <dbReference type="EMBL" id="SMO59379.1"/>
    </source>
</evidence>
<keyword evidence="11 14" id="KW-0407">Ion channel</keyword>
<dbReference type="GO" id="GO:0005249">
    <property type="term" value="F:voltage-gated potassium channel activity"/>
    <property type="evidence" value="ECO:0007669"/>
    <property type="project" value="InterPro"/>
</dbReference>
<feature type="domain" description="Ion transport" evidence="13">
    <location>
        <begin position="18"/>
        <end position="228"/>
    </location>
</feature>
<evidence type="ECO:0000256" key="11">
    <source>
        <dbReference type="ARBA" id="ARBA00023303"/>
    </source>
</evidence>
<dbReference type="OrthoDB" id="9799090at2"/>
<name>A0A521CIV3_SACCC</name>
<keyword evidence="7" id="KW-0630">Potassium</keyword>
<protein>
    <submittedName>
        <fullName evidence="14">Voltage-gated potassium channel</fullName>
    </submittedName>
</protein>
<comment type="subcellular location">
    <subcellularLocation>
        <location evidence="1">Membrane</location>
        <topology evidence="1">Multi-pass membrane protein</topology>
    </subcellularLocation>
</comment>
<keyword evidence="4 12" id="KW-0812">Transmembrane</keyword>
<keyword evidence="15" id="KW-1185">Reference proteome</keyword>
<evidence type="ECO:0000256" key="4">
    <source>
        <dbReference type="ARBA" id="ARBA00022692"/>
    </source>
</evidence>
<keyword evidence="10 12" id="KW-0472">Membrane</keyword>
<dbReference type="EMBL" id="FXTB01000003">
    <property type="protein sequence ID" value="SMO59379.1"/>
    <property type="molecule type" value="Genomic_DNA"/>
</dbReference>
<proteinExistence type="predicted"/>
<dbReference type="GO" id="GO:0001508">
    <property type="term" value="P:action potential"/>
    <property type="evidence" value="ECO:0007669"/>
    <property type="project" value="TreeGrafter"/>
</dbReference>
<accession>A0A521CIV3</accession>
<dbReference type="Proteomes" id="UP000319040">
    <property type="component" value="Unassembled WGS sequence"/>
</dbReference>
<dbReference type="AlphaFoldDB" id="A0A521CIV3"/>
<feature type="transmembrane region" description="Helical" evidence="12">
    <location>
        <begin position="79"/>
        <end position="101"/>
    </location>
</feature>
<evidence type="ECO:0000256" key="10">
    <source>
        <dbReference type="ARBA" id="ARBA00023136"/>
    </source>
</evidence>
<evidence type="ECO:0000256" key="2">
    <source>
        <dbReference type="ARBA" id="ARBA00022448"/>
    </source>
</evidence>
<keyword evidence="9" id="KW-0406">Ion transport</keyword>
<sequence length="265" mass="29711">MREKLFVIIFGADTKPGKAFDLILIVLIIFSITIVMLESLPDKSDVFYYRLNVLEWVVTSIFLVEYIVRIWIVRKPWRYIFSALGIIDLLAIIPSFLGLAFSGTHMLVVLRALRLLRIFRILKLTRYMDEGSQLWRALVASRKKIGVFIFTVVVLIIIMGTMMYIIESNQESGFTSIPISIYWSVVTLTTVGYGDIAPVTALGQTLASIVMIMGYAIIAVPTGIVTVELGRKPCAEIIHPACSFCGKKGHDKDAVFCKYCGKKLG</sequence>
<dbReference type="SUPFAM" id="SSF81324">
    <property type="entry name" value="Voltage-gated potassium channels"/>
    <property type="match status" value="1"/>
</dbReference>
<evidence type="ECO:0000256" key="12">
    <source>
        <dbReference type="SAM" id="Phobius"/>
    </source>
</evidence>
<dbReference type="Pfam" id="PF00520">
    <property type="entry name" value="Ion_trans"/>
    <property type="match status" value="1"/>
</dbReference>
<evidence type="ECO:0000259" key="13">
    <source>
        <dbReference type="Pfam" id="PF00520"/>
    </source>
</evidence>
<dbReference type="GO" id="GO:0008076">
    <property type="term" value="C:voltage-gated potassium channel complex"/>
    <property type="evidence" value="ECO:0007669"/>
    <property type="project" value="InterPro"/>
</dbReference>
<evidence type="ECO:0000313" key="15">
    <source>
        <dbReference type="Proteomes" id="UP000319040"/>
    </source>
</evidence>